<comment type="similarity">
    <text evidence="10">Belongs to the peroxiredoxin family. BCP/PrxQ subfamily.</text>
</comment>
<keyword evidence="4 15" id="KW-0575">Peroxidase</keyword>
<dbReference type="KEGG" id="spon:HME9304_03003"/>
<dbReference type="PIRSF" id="PIRSF000239">
    <property type="entry name" value="AHPC"/>
    <property type="match status" value="1"/>
</dbReference>
<keyword evidence="5" id="KW-0049">Antioxidant</keyword>
<evidence type="ECO:0000256" key="13">
    <source>
        <dbReference type="PIRSR" id="PIRSR000239-1"/>
    </source>
</evidence>
<gene>
    <name evidence="15" type="ORF">HME9304_03003</name>
</gene>
<dbReference type="InterPro" id="IPR000866">
    <property type="entry name" value="AhpC/TSA"/>
</dbReference>
<evidence type="ECO:0000256" key="9">
    <source>
        <dbReference type="ARBA" id="ARBA00032824"/>
    </source>
</evidence>
<dbReference type="PROSITE" id="PS51352">
    <property type="entry name" value="THIOREDOXIN_2"/>
    <property type="match status" value="1"/>
</dbReference>
<evidence type="ECO:0000256" key="10">
    <source>
        <dbReference type="ARBA" id="ARBA00038489"/>
    </source>
</evidence>
<dbReference type="EMBL" id="CP030104">
    <property type="protein sequence ID" value="AWX45971.1"/>
    <property type="molecule type" value="Genomic_DNA"/>
</dbReference>
<evidence type="ECO:0000256" key="8">
    <source>
        <dbReference type="ARBA" id="ARBA00023284"/>
    </source>
</evidence>
<evidence type="ECO:0000256" key="7">
    <source>
        <dbReference type="ARBA" id="ARBA00023157"/>
    </source>
</evidence>
<dbReference type="GO" id="GO:0045454">
    <property type="term" value="P:cell redox homeostasis"/>
    <property type="evidence" value="ECO:0007669"/>
    <property type="project" value="TreeGrafter"/>
</dbReference>
<evidence type="ECO:0000313" key="16">
    <source>
        <dbReference type="Proteomes" id="UP000248536"/>
    </source>
</evidence>
<feature type="active site" description="Cysteine sulfenic acid (-SOH) intermediate; for peroxidase activity" evidence="13">
    <location>
        <position position="46"/>
    </location>
</feature>
<dbReference type="PANTHER" id="PTHR42801">
    <property type="entry name" value="THIOREDOXIN-DEPENDENT PEROXIDE REDUCTASE"/>
    <property type="match status" value="1"/>
</dbReference>
<dbReference type="CDD" id="cd03017">
    <property type="entry name" value="PRX_BCP"/>
    <property type="match status" value="1"/>
</dbReference>
<dbReference type="Proteomes" id="UP000248536">
    <property type="component" value="Chromosome"/>
</dbReference>
<dbReference type="GO" id="GO:0005737">
    <property type="term" value="C:cytoplasm"/>
    <property type="evidence" value="ECO:0007669"/>
    <property type="project" value="TreeGrafter"/>
</dbReference>
<dbReference type="InterPro" id="IPR050924">
    <property type="entry name" value="Peroxiredoxin_BCP/PrxQ"/>
</dbReference>
<dbReference type="FunFam" id="3.40.30.10:FF:000007">
    <property type="entry name" value="Thioredoxin-dependent thiol peroxidase"/>
    <property type="match status" value="1"/>
</dbReference>
<organism evidence="15 16">
    <name type="scientific">Flagellimonas maritima</name>
    <dbReference type="NCBI Taxonomy" id="1383885"/>
    <lineage>
        <taxon>Bacteria</taxon>
        <taxon>Pseudomonadati</taxon>
        <taxon>Bacteroidota</taxon>
        <taxon>Flavobacteriia</taxon>
        <taxon>Flavobacteriales</taxon>
        <taxon>Flavobacteriaceae</taxon>
        <taxon>Flagellimonas</taxon>
    </lineage>
</organism>
<evidence type="ECO:0000259" key="14">
    <source>
        <dbReference type="PROSITE" id="PS51352"/>
    </source>
</evidence>
<keyword evidence="16" id="KW-1185">Reference proteome</keyword>
<feature type="domain" description="Thioredoxin" evidence="14">
    <location>
        <begin position="4"/>
        <end position="150"/>
    </location>
</feature>
<dbReference type="Gene3D" id="3.40.30.10">
    <property type="entry name" value="Glutaredoxin"/>
    <property type="match status" value="1"/>
</dbReference>
<keyword evidence="8" id="KW-0676">Redox-active center</keyword>
<dbReference type="NCBIfam" id="NF006960">
    <property type="entry name" value="PRK09437.1"/>
    <property type="match status" value="1"/>
</dbReference>
<name>A0A2Z4LVN9_9FLAO</name>
<dbReference type="RefSeq" id="WP_112379309.1">
    <property type="nucleotide sequence ID" value="NZ_CP030104.1"/>
</dbReference>
<reference evidence="15 16" key="1">
    <citation type="submission" date="2018-06" db="EMBL/GenBank/DDBJ databases">
        <title>Spongiibacterium sp. HME9304 Genome sequencing and assembly.</title>
        <authorList>
            <person name="Kang H."/>
            <person name="Kim H."/>
            <person name="Joh K."/>
        </authorList>
    </citation>
    <scope>NUCLEOTIDE SEQUENCE [LARGE SCALE GENOMIC DNA]</scope>
    <source>
        <strain evidence="15 16">HME9304</strain>
    </source>
</reference>
<evidence type="ECO:0000313" key="15">
    <source>
        <dbReference type="EMBL" id="AWX45971.1"/>
    </source>
</evidence>
<evidence type="ECO:0000256" key="4">
    <source>
        <dbReference type="ARBA" id="ARBA00022559"/>
    </source>
</evidence>
<dbReference type="InterPro" id="IPR024706">
    <property type="entry name" value="Peroxiredoxin_AhpC-typ"/>
</dbReference>
<keyword evidence="7" id="KW-1015">Disulfide bond</keyword>
<comment type="catalytic activity">
    <reaction evidence="12">
        <text>a hydroperoxide + [thioredoxin]-dithiol = an alcohol + [thioredoxin]-disulfide + H2O</text>
        <dbReference type="Rhea" id="RHEA:62620"/>
        <dbReference type="Rhea" id="RHEA-COMP:10698"/>
        <dbReference type="Rhea" id="RHEA-COMP:10700"/>
        <dbReference type="ChEBI" id="CHEBI:15377"/>
        <dbReference type="ChEBI" id="CHEBI:29950"/>
        <dbReference type="ChEBI" id="CHEBI:30879"/>
        <dbReference type="ChEBI" id="CHEBI:35924"/>
        <dbReference type="ChEBI" id="CHEBI:50058"/>
        <dbReference type="EC" id="1.11.1.24"/>
    </reaction>
</comment>
<evidence type="ECO:0000256" key="12">
    <source>
        <dbReference type="ARBA" id="ARBA00049091"/>
    </source>
</evidence>
<proteinExistence type="inferred from homology"/>
<dbReference type="SUPFAM" id="SSF52833">
    <property type="entry name" value="Thioredoxin-like"/>
    <property type="match status" value="1"/>
</dbReference>
<dbReference type="Pfam" id="PF00578">
    <property type="entry name" value="AhpC-TSA"/>
    <property type="match status" value="1"/>
</dbReference>
<dbReference type="AlphaFoldDB" id="A0A2Z4LVN9"/>
<evidence type="ECO:0000256" key="5">
    <source>
        <dbReference type="ARBA" id="ARBA00022862"/>
    </source>
</evidence>
<evidence type="ECO:0000256" key="6">
    <source>
        <dbReference type="ARBA" id="ARBA00023002"/>
    </source>
</evidence>
<evidence type="ECO:0000256" key="2">
    <source>
        <dbReference type="ARBA" id="ARBA00011245"/>
    </source>
</evidence>
<keyword evidence="6 15" id="KW-0560">Oxidoreductase</keyword>
<comment type="subunit">
    <text evidence="2">Monomer.</text>
</comment>
<dbReference type="InterPro" id="IPR013766">
    <property type="entry name" value="Thioredoxin_domain"/>
</dbReference>
<protein>
    <recommendedName>
        <fullName evidence="3">thioredoxin-dependent peroxiredoxin</fullName>
        <ecNumber evidence="3">1.11.1.24</ecNumber>
    </recommendedName>
    <alternativeName>
        <fullName evidence="9">Thioredoxin peroxidase</fullName>
    </alternativeName>
    <alternativeName>
        <fullName evidence="11">Thioredoxin-dependent peroxiredoxin Bcp</fullName>
    </alternativeName>
</protein>
<evidence type="ECO:0000256" key="1">
    <source>
        <dbReference type="ARBA" id="ARBA00003330"/>
    </source>
</evidence>
<dbReference type="GO" id="GO:0034599">
    <property type="term" value="P:cellular response to oxidative stress"/>
    <property type="evidence" value="ECO:0007669"/>
    <property type="project" value="TreeGrafter"/>
</dbReference>
<dbReference type="PANTHER" id="PTHR42801:SF4">
    <property type="entry name" value="AHPC_TSA FAMILY PROTEIN"/>
    <property type="match status" value="1"/>
</dbReference>
<comment type="function">
    <text evidence="1">Thiol-specific peroxidase that catalyzes the reduction of hydrogen peroxide and organic hydroperoxides to water and alcohols, respectively. Plays a role in cell protection against oxidative stress by detoxifying peroxides and as sensor of hydrogen peroxide-mediated signaling events.</text>
</comment>
<sequence>MNMLKVGDKVPEFSSKDQDGNVINLNDYKGKKLIVFFYPRANTPGCTAEACNLRDNYKLLQEQGYEILGVSEDSEKKQSNFRNKYDFQFPLLADEDHTVIETFGVWGPKKFMGREYDGLHRTTFVIDENGTIERVIEKVKTKDHAAQLLD</sequence>
<dbReference type="InterPro" id="IPR036249">
    <property type="entry name" value="Thioredoxin-like_sf"/>
</dbReference>
<dbReference type="EC" id="1.11.1.24" evidence="3"/>
<accession>A0A2Z4LVN9</accession>
<evidence type="ECO:0000256" key="11">
    <source>
        <dbReference type="ARBA" id="ARBA00042639"/>
    </source>
</evidence>
<dbReference type="OrthoDB" id="9812811at2"/>
<evidence type="ECO:0000256" key="3">
    <source>
        <dbReference type="ARBA" id="ARBA00013017"/>
    </source>
</evidence>
<dbReference type="GO" id="GO:0008379">
    <property type="term" value="F:thioredoxin peroxidase activity"/>
    <property type="evidence" value="ECO:0007669"/>
    <property type="project" value="TreeGrafter"/>
</dbReference>